<dbReference type="InterPro" id="IPR019303">
    <property type="entry name" value="vWA_TerF_C"/>
</dbReference>
<feature type="domain" description="VWFA" evidence="3">
    <location>
        <begin position="269"/>
        <end position="454"/>
    </location>
</feature>
<evidence type="ECO:0000256" key="1">
    <source>
        <dbReference type="ARBA" id="ARBA00008775"/>
    </source>
</evidence>
<organism evidence="4 5">
    <name type="scientific">Embleya hyalina</name>
    <dbReference type="NCBI Taxonomy" id="516124"/>
    <lineage>
        <taxon>Bacteria</taxon>
        <taxon>Bacillati</taxon>
        <taxon>Actinomycetota</taxon>
        <taxon>Actinomycetes</taxon>
        <taxon>Kitasatosporales</taxon>
        <taxon>Streptomycetaceae</taxon>
        <taxon>Embleya</taxon>
    </lineage>
</organism>
<dbReference type="InterPro" id="IPR051324">
    <property type="entry name" value="Stress/Tellurium_Resist"/>
</dbReference>
<dbReference type="Pfam" id="PF02342">
    <property type="entry name" value="TerD"/>
    <property type="match status" value="1"/>
</dbReference>
<dbReference type="PANTHER" id="PTHR32097:SF4">
    <property type="entry name" value="GENERAL STRESS PROTEIN 16U"/>
    <property type="match status" value="1"/>
</dbReference>
<accession>A0A401YSK5</accession>
<evidence type="ECO:0000313" key="5">
    <source>
        <dbReference type="Proteomes" id="UP000286931"/>
    </source>
</evidence>
<dbReference type="CDD" id="cd06974">
    <property type="entry name" value="TerD_like"/>
    <property type="match status" value="1"/>
</dbReference>
<dbReference type="AlphaFoldDB" id="A0A401YSK5"/>
<dbReference type="PROSITE" id="PS50234">
    <property type="entry name" value="VWFA"/>
    <property type="match status" value="1"/>
</dbReference>
<keyword evidence="5" id="KW-1185">Reference proteome</keyword>
<protein>
    <recommendedName>
        <fullName evidence="3">VWFA domain-containing protein</fullName>
    </recommendedName>
</protein>
<evidence type="ECO:0000256" key="2">
    <source>
        <dbReference type="SAM" id="MobiDB-lite"/>
    </source>
</evidence>
<feature type="region of interest" description="Disordered" evidence="2">
    <location>
        <begin position="180"/>
        <end position="227"/>
    </location>
</feature>
<comment type="similarity">
    <text evidence="1">Belongs to the CAPAB/TerDEXZ family.</text>
</comment>
<proteinExistence type="inferred from homology"/>
<name>A0A401YSK5_9ACTN</name>
<dbReference type="Pfam" id="PF10138">
    <property type="entry name" value="vWA-TerF-like"/>
    <property type="match status" value="1"/>
</dbReference>
<dbReference type="InterPro" id="IPR002035">
    <property type="entry name" value="VWF_A"/>
</dbReference>
<evidence type="ECO:0000313" key="4">
    <source>
        <dbReference type="EMBL" id="GCD97552.1"/>
    </source>
</evidence>
<dbReference type="Gene3D" id="3.40.50.410">
    <property type="entry name" value="von Willebrand factor, type A domain"/>
    <property type="match status" value="1"/>
</dbReference>
<comment type="caution">
    <text evidence="4">The sequence shown here is derived from an EMBL/GenBank/DDBJ whole genome shotgun (WGS) entry which is preliminary data.</text>
</comment>
<feature type="compositionally biased region" description="Pro residues" evidence="2">
    <location>
        <begin position="209"/>
        <end position="222"/>
    </location>
</feature>
<dbReference type="Proteomes" id="UP000286931">
    <property type="component" value="Unassembled WGS sequence"/>
</dbReference>
<dbReference type="Gene3D" id="2.60.60.30">
    <property type="entry name" value="sav2460 like domains"/>
    <property type="match status" value="1"/>
</dbReference>
<dbReference type="SUPFAM" id="SSF53300">
    <property type="entry name" value="vWA-like"/>
    <property type="match status" value="1"/>
</dbReference>
<dbReference type="PANTHER" id="PTHR32097">
    <property type="entry name" value="CAMP-BINDING PROTEIN 1-RELATED"/>
    <property type="match status" value="1"/>
</dbReference>
<feature type="compositionally biased region" description="Low complexity" evidence="2">
    <location>
        <begin position="195"/>
        <end position="208"/>
    </location>
</feature>
<evidence type="ECO:0000259" key="3">
    <source>
        <dbReference type="PROSITE" id="PS50234"/>
    </source>
</evidence>
<dbReference type="EMBL" id="BIFH01000024">
    <property type="protein sequence ID" value="GCD97552.1"/>
    <property type="molecule type" value="Genomic_DNA"/>
</dbReference>
<sequence>MGGMAKISKGGNTPVPTAELRAVLTWRAAGAPDVDASALLLNAAGKVRTEADFVFYNQPSDATGAVRHEGKRPTAGGVVTDTIRVDLAAIPAGVERVVIGASADGGSFGGVPGLALHVVTAQGGPIAEFDIDEASTETAFLFGEFYLRNGAWKFRAVGQGYASGLSGLATDFGIEVAADDAPAPQSAPPAPSAPAPTAFAPPAAAPGSPVSPPRPASPPPAAPAISLKKRTLIDMEKRLADEGHPQLLNLTKQAAVSLEKRGLGEHTARVALCLDISYSMQSLFKKGKVQALAERVLSLGLRFDDNAAVDVFLFGSRGHVAGQLGLGQYNGWAERIRRSPGLEGSTDYAGAMRLVREHYFGSSAPRHQPLANDLPVYVMFITDGQTTSREATREQITHSSFEPIFWQFMGLGRPGGFSFLEELDDLTGRYVDNADFFSVQDPANVPDGQLYELMTNEYPTWLGRARARGLLI</sequence>
<reference evidence="4 5" key="1">
    <citation type="submission" date="2018-12" db="EMBL/GenBank/DDBJ databases">
        <title>Draft genome sequence of Embleya hyalina NBRC 13850T.</title>
        <authorList>
            <person name="Komaki H."/>
            <person name="Hosoyama A."/>
            <person name="Kimura A."/>
            <person name="Ichikawa N."/>
            <person name="Tamura T."/>
        </authorList>
    </citation>
    <scope>NUCLEOTIDE SEQUENCE [LARGE SCALE GENOMIC DNA]</scope>
    <source>
        <strain evidence="4 5">NBRC 13850</strain>
    </source>
</reference>
<dbReference type="CDD" id="cd00198">
    <property type="entry name" value="vWFA"/>
    <property type="match status" value="1"/>
</dbReference>
<feature type="compositionally biased region" description="Pro residues" evidence="2">
    <location>
        <begin position="185"/>
        <end position="194"/>
    </location>
</feature>
<dbReference type="InterPro" id="IPR036465">
    <property type="entry name" value="vWFA_dom_sf"/>
</dbReference>
<gene>
    <name evidence="4" type="ORF">EHYA_05246</name>
</gene>
<dbReference type="InterPro" id="IPR003325">
    <property type="entry name" value="TerD"/>
</dbReference>